<dbReference type="InterPro" id="IPR059006">
    <property type="entry name" value="NTF2_6"/>
</dbReference>
<name>A0A7G2CR30_9TRYP</name>
<dbReference type="VEuPathDB" id="TriTrypDB:ADEAN_000847700"/>
<gene>
    <name evidence="2" type="ORF">ADEAN_000847700</name>
</gene>
<evidence type="ECO:0000313" key="3">
    <source>
        <dbReference type="Proteomes" id="UP000515908"/>
    </source>
</evidence>
<dbReference type="EMBL" id="LR877163">
    <property type="protein sequence ID" value="CAD2220953.1"/>
    <property type="molecule type" value="Genomic_DNA"/>
</dbReference>
<protein>
    <recommendedName>
        <fullName evidence="1">NTF2-like domain-containing protein</fullName>
    </recommendedName>
</protein>
<keyword evidence="3" id="KW-1185">Reference proteome</keyword>
<proteinExistence type="predicted"/>
<organism evidence="2 3">
    <name type="scientific">Angomonas deanei</name>
    <dbReference type="NCBI Taxonomy" id="59799"/>
    <lineage>
        <taxon>Eukaryota</taxon>
        <taxon>Discoba</taxon>
        <taxon>Euglenozoa</taxon>
        <taxon>Kinetoplastea</taxon>
        <taxon>Metakinetoplastina</taxon>
        <taxon>Trypanosomatida</taxon>
        <taxon>Trypanosomatidae</taxon>
        <taxon>Strigomonadinae</taxon>
        <taxon>Angomonas</taxon>
    </lineage>
</organism>
<dbReference type="Proteomes" id="UP000515908">
    <property type="component" value="Chromosome 19"/>
</dbReference>
<evidence type="ECO:0000313" key="2">
    <source>
        <dbReference type="EMBL" id="CAD2220953.1"/>
    </source>
</evidence>
<feature type="domain" description="NTF2-like" evidence="1">
    <location>
        <begin position="6"/>
        <end position="144"/>
    </location>
</feature>
<dbReference type="AlphaFoldDB" id="A0A7G2CR30"/>
<reference evidence="2 3" key="1">
    <citation type="submission" date="2020-08" db="EMBL/GenBank/DDBJ databases">
        <authorList>
            <person name="Newling K."/>
            <person name="Davey J."/>
            <person name="Forrester S."/>
        </authorList>
    </citation>
    <scope>NUCLEOTIDE SEQUENCE [LARGE SCALE GENOMIC DNA]</scope>
    <source>
        <strain evidence="3">Crithidia deanei Carvalho (ATCC PRA-265)</strain>
    </source>
</reference>
<accession>A0A7G2CR30</accession>
<sequence length="148" mass="16759">MSYNLRKLKFFVDNSDGDLEKNHQAVEQFCLAEDDGEVKEMGTLMHPFAHFSGLWGVTRGFHAAQAVLAEERAKLRLTWEEAPRPVTSRTFIRHGHVHFLAGTYLSNMPIVGPALSAFFQKKVKESIVVRDGKVVFRDLGLVWSPAKF</sequence>
<dbReference type="Pfam" id="PF26533">
    <property type="entry name" value="NTF2_6"/>
    <property type="match status" value="1"/>
</dbReference>
<evidence type="ECO:0000259" key="1">
    <source>
        <dbReference type="Pfam" id="PF26533"/>
    </source>
</evidence>